<dbReference type="FunCoup" id="R7TTJ0">
    <property type="interactions" value="32"/>
</dbReference>
<dbReference type="GO" id="GO:0005576">
    <property type="term" value="C:extracellular region"/>
    <property type="evidence" value="ECO:0007669"/>
    <property type="project" value="InterPro"/>
</dbReference>
<evidence type="ECO:0000256" key="2">
    <source>
        <dbReference type="ARBA" id="ARBA00022729"/>
    </source>
</evidence>
<reference evidence="11" key="1">
    <citation type="submission" date="2012-12" db="EMBL/GenBank/DDBJ databases">
        <authorList>
            <person name="Hellsten U."/>
            <person name="Grimwood J."/>
            <person name="Chapman J.A."/>
            <person name="Shapiro H."/>
            <person name="Aerts A."/>
            <person name="Otillar R.P."/>
            <person name="Terry A.Y."/>
            <person name="Boore J.L."/>
            <person name="Simakov O."/>
            <person name="Marletaz F."/>
            <person name="Cho S.-J."/>
            <person name="Edsinger-Gonzales E."/>
            <person name="Havlak P."/>
            <person name="Kuo D.-H."/>
            <person name="Larsson T."/>
            <person name="Lv J."/>
            <person name="Arendt D."/>
            <person name="Savage R."/>
            <person name="Osoegawa K."/>
            <person name="de Jong P."/>
            <person name="Lindberg D.R."/>
            <person name="Seaver E.C."/>
            <person name="Weisblat D.A."/>
            <person name="Putnam N.H."/>
            <person name="Grigoriev I.V."/>
            <person name="Rokhsar D.S."/>
        </authorList>
    </citation>
    <scope>NUCLEOTIDE SEQUENCE</scope>
    <source>
        <strain evidence="11">I ESC-2004</strain>
    </source>
</reference>
<dbReference type="PANTHER" id="PTHR23301:SF0">
    <property type="entry name" value="CHITIN-BINDING TYPE-2 DOMAIN-CONTAINING PROTEIN-RELATED"/>
    <property type="match status" value="1"/>
</dbReference>
<dbReference type="Proteomes" id="UP000014760">
    <property type="component" value="Unassembled WGS sequence"/>
</dbReference>
<dbReference type="AlphaFoldDB" id="R7TTJ0"/>
<organism evidence="9">
    <name type="scientific">Capitella teleta</name>
    <name type="common">Polychaete worm</name>
    <dbReference type="NCBI Taxonomy" id="283909"/>
    <lineage>
        <taxon>Eukaryota</taxon>
        <taxon>Metazoa</taxon>
        <taxon>Spiralia</taxon>
        <taxon>Lophotrochozoa</taxon>
        <taxon>Annelida</taxon>
        <taxon>Polychaeta</taxon>
        <taxon>Sedentaria</taxon>
        <taxon>Scolecida</taxon>
        <taxon>Capitellidae</taxon>
        <taxon>Capitella</taxon>
    </lineage>
</organism>
<evidence type="ECO:0000256" key="1">
    <source>
        <dbReference type="ARBA" id="ARBA00022669"/>
    </source>
</evidence>
<dbReference type="SUPFAM" id="SSF57625">
    <property type="entry name" value="Invertebrate chitin-binding proteins"/>
    <property type="match status" value="2"/>
</dbReference>
<evidence type="ECO:0000256" key="6">
    <source>
        <dbReference type="SAM" id="MobiDB-lite"/>
    </source>
</evidence>
<dbReference type="SMART" id="SM00494">
    <property type="entry name" value="ChtBD2"/>
    <property type="match status" value="4"/>
</dbReference>
<dbReference type="InterPro" id="IPR036508">
    <property type="entry name" value="Chitin-bd_dom_sf"/>
</dbReference>
<reference evidence="10" key="3">
    <citation type="submission" date="2015-06" db="UniProtKB">
        <authorList>
            <consortium name="EnsemblMetazoa"/>
        </authorList>
    </citation>
    <scope>IDENTIFICATION</scope>
</reference>
<keyword evidence="1" id="KW-0147">Chitin-binding</keyword>
<evidence type="ECO:0000256" key="5">
    <source>
        <dbReference type="ARBA" id="ARBA00023180"/>
    </source>
</evidence>
<feature type="chain" id="PRO_5008787357" description="Chitin-binding type-2 domain-containing protein" evidence="7">
    <location>
        <begin position="24"/>
        <end position="869"/>
    </location>
</feature>
<dbReference type="HOGENOM" id="CLU_330164_0_0_1"/>
<keyword evidence="4" id="KW-1015">Disulfide bond</keyword>
<feature type="region of interest" description="Disordered" evidence="6">
    <location>
        <begin position="810"/>
        <end position="830"/>
    </location>
</feature>
<evidence type="ECO:0000313" key="11">
    <source>
        <dbReference type="Proteomes" id="UP000014760"/>
    </source>
</evidence>
<dbReference type="SUPFAM" id="SSF57997">
    <property type="entry name" value="Tropomyosin"/>
    <property type="match status" value="1"/>
</dbReference>
<feature type="region of interest" description="Disordered" evidence="6">
    <location>
        <begin position="177"/>
        <end position="237"/>
    </location>
</feature>
<feature type="compositionally biased region" description="Low complexity" evidence="6">
    <location>
        <begin position="199"/>
        <end position="222"/>
    </location>
</feature>
<reference evidence="9 11" key="2">
    <citation type="journal article" date="2013" name="Nature">
        <title>Insights into bilaterian evolution from three spiralian genomes.</title>
        <authorList>
            <person name="Simakov O."/>
            <person name="Marletaz F."/>
            <person name="Cho S.J."/>
            <person name="Edsinger-Gonzales E."/>
            <person name="Havlak P."/>
            <person name="Hellsten U."/>
            <person name="Kuo D.H."/>
            <person name="Larsson T."/>
            <person name="Lv J."/>
            <person name="Arendt D."/>
            <person name="Savage R."/>
            <person name="Osoegawa K."/>
            <person name="de Jong P."/>
            <person name="Grimwood J."/>
            <person name="Chapman J.A."/>
            <person name="Shapiro H."/>
            <person name="Aerts A."/>
            <person name="Otillar R.P."/>
            <person name="Terry A.Y."/>
            <person name="Boore J.L."/>
            <person name="Grigoriev I.V."/>
            <person name="Lindberg D.R."/>
            <person name="Seaver E.C."/>
            <person name="Weisblat D.A."/>
            <person name="Putnam N.H."/>
            <person name="Rokhsar D.S."/>
        </authorList>
    </citation>
    <scope>NUCLEOTIDE SEQUENCE</scope>
    <source>
        <strain evidence="9 11">I ESC-2004</strain>
    </source>
</reference>
<dbReference type="OMA" id="KKHSTTY"/>
<evidence type="ECO:0000256" key="4">
    <source>
        <dbReference type="ARBA" id="ARBA00023157"/>
    </source>
</evidence>
<dbReference type="EMBL" id="AMQN01000284">
    <property type="status" value="NOT_ANNOTATED_CDS"/>
    <property type="molecule type" value="Genomic_DNA"/>
</dbReference>
<dbReference type="InterPro" id="IPR051940">
    <property type="entry name" value="Chitin_bind-dev_reg"/>
</dbReference>
<sequence>MEFAPKTFLFLLFWIFIAKQVYSATDPCNKPFFCISGDAPEVVADPDDCKKYFQCLNNQWAHFTCTGDSTFDSEVMACVGNNKNCHPGCPMYTGPSTESATVMPSGTCPGTPENCTEKERYPDAGSCHSYFECEDGQLQLKFCDGFTPVFDIHNLECFSRHSDFDCQYRCKTPAPSTPLPTTKGTTKQEESSFKSSTVTAQSESSKTSTATTAETKWTTNSSPTTAYPSEQSTSSQYIANQTEATTQTTETDTVSSTTTNGGLSMEFAPKTFLLLFIWIIVVKQVNSDLTDPCDKPWFCITGEDPEIVADPDDCKKYFQCLNNQWAHFTCPGDSTFDSEAMACAINHYNCFPPCPVYTGPSTVSTTRMPSDTCPGTPDNCTEGEKYPDANGCFSYYECLEGVLQLKFCSGFTPVFDIHKLNCTVLPEDFNCEYRCKTAAPNTQFPTTKETTEENDHTEKSTYISEAVTDLTGITVNQTESMTEMTETVTDSTEFTVNQTEAMTEVTETVTDSTEFTVNQTESMTKMTETVTDSTELTVNQTESMTEVTETVTDSTEFTVNHTEAMTEVTETVTDSTEFTVNHTEAMTEVTETVTDSTEFTVNQTEAMTEMTETVTDSTEFTVNHTEAMTEVTETVTDSTEFTVNHTEAMTEVTETVTDSTEFTVNQTEAMTEMTETVTDSTEFTVNHTESMTEVTETVTDSTEFTVNQTEAMTEMTETVTDLTGITVNQTESMTEMTETVTDSTELTVNQTEAMTEVTETVTDSTEFTVNQTEAMTEMTETVTDSTQTTEEFLNGTMTSTIESTIITESTAVQTETSSTTPSSTPTLSTTEAPLACTRGKYCDDEGALLPDPGGNISTSLLAVKSMHQI</sequence>
<feature type="signal peptide" evidence="7">
    <location>
        <begin position="1"/>
        <end position="23"/>
    </location>
</feature>
<keyword evidence="2 7" id="KW-0732">Signal</keyword>
<dbReference type="PROSITE" id="PS50940">
    <property type="entry name" value="CHIT_BIND_II"/>
    <property type="match status" value="2"/>
</dbReference>
<evidence type="ECO:0000256" key="3">
    <source>
        <dbReference type="ARBA" id="ARBA00022737"/>
    </source>
</evidence>
<feature type="domain" description="Chitin-binding type-2" evidence="8">
    <location>
        <begin position="31"/>
        <end position="87"/>
    </location>
</feature>
<gene>
    <name evidence="9" type="ORF">CAPTEDRAFT_203299</name>
</gene>
<protein>
    <recommendedName>
        <fullName evidence="8">Chitin-binding type-2 domain-containing protein</fullName>
    </recommendedName>
</protein>
<evidence type="ECO:0000313" key="10">
    <source>
        <dbReference type="EnsemblMetazoa" id="CapteP203299"/>
    </source>
</evidence>
<keyword evidence="5" id="KW-0325">Glycoprotein</keyword>
<dbReference type="STRING" id="283909.R7TTJ0"/>
<feature type="domain" description="Chitin-binding type-2" evidence="8">
    <location>
        <begin position="296"/>
        <end position="352"/>
    </location>
</feature>
<dbReference type="InterPro" id="IPR002557">
    <property type="entry name" value="Chitin-bd_dom"/>
</dbReference>
<evidence type="ECO:0000256" key="7">
    <source>
        <dbReference type="SAM" id="SignalP"/>
    </source>
</evidence>
<name>R7TTJ0_CAPTE</name>
<dbReference type="EMBL" id="KB308724">
    <property type="protein sequence ID" value="ELT96927.1"/>
    <property type="molecule type" value="Genomic_DNA"/>
</dbReference>
<evidence type="ECO:0000313" key="9">
    <source>
        <dbReference type="EMBL" id="ELT96927.1"/>
    </source>
</evidence>
<dbReference type="Pfam" id="PF01607">
    <property type="entry name" value="CBM_14"/>
    <property type="match status" value="2"/>
</dbReference>
<accession>R7TTJ0</accession>
<proteinExistence type="predicted"/>
<dbReference type="EnsemblMetazoa" id="CapteT203299">
    <property type="protein sequence ID" value="CapteP203299"/>
    <property type="gene ID" value="CapteG203299"/>
</dbReference>
<keyword evidence="3" id="KW-0677">Repeat</keyword>
<evidence type="ECO:0000259" key="8">
    <source>
        <dbReference type="PROSITE" id="PS50940"/>
    </source>
</evidence>
<dbReference type="GO" id="GO:0008061">
    <property type="term" value="F:chitin binding"/>
    <property type="evidence" value="ECO:0007669"/>
    <property type="project" value="UniProtKB-KW"/>
</dbReference>
<feature type="compositionally biased region" description="Polar residues" evidence="6">
    <location>
        <begin position="223"/>
        <end position="237"/>
    </location>
</feature>
<dbReference type="PANTHER" id="PTHR23301">
    <property type="entry name" value="CHITIN BINDING PERITROPHIN-A"/>
    <property type="match status" value="1"/>
</dbReference>
<keyword evidence="11" id="KW-1185">Reference proteome</keyword>